<dbReference type="OrthoDB" id="6133115at2759"/>
<evidence type="ECO:0000313" key="8">
    <source>
        <dbReference type="EMBL" id="CAF4879771.1"/>
    </source>
</evidence>
<dbReference type="PROSITE" id="PS50850">
    <property type="entry name" value="MFS"/>
    <property type="match status" value="1"/>
</dbReference>
<evidence type="ECO:0000256" key="5">
    <source>
        <dbReference type="ARBA" id="ARBA00023136"/>
    </source>
</evidence>
<evidence type="ECO:0000256" key="3">
    <source>
        <dbReference type="ARBA" id="ARBA00022692"/>
    </source>
</evidence>
<feature type="transmembrane region" description="Helical" evidence="6">
    <location>
        <begin position="105"/>
        <end position="121"/>
    </location>
</feature>
<evidence type="ECO:0000313" key="9">
    <source>
        <dbReference type="Proteomes" id="UP000663880"/>
    </source>
</evidence>
<dbReference type="GO" id="GO:0022857">
    <property type="term" value="F:transmembrane transporter activity"/>
    <property type="evidence" value="ECO:0007669"/>
    <property type="project" value="InterPro"/>
</dbReference>
<gene>
    <name evidence="8" type="ORF">PMACD_LOCUS9500</name>
</gene>
<feature type="transmembrane region" description="Helical" evidence="6">
    <location>
        <begin position="468"/>
        <end position="490"/>
    </location>
</feature>
<feature type="transmembrane region" description="Helical" evidence="6">
    <location>
        <begin position="496"/>
        <end position="515"/>
    </location>
</feature>
<dbReference type="PANTHER" id="PTHR23511">
    <property type="entry name" value="SYNAPTIC VESICLE GLYCOPROTEIN 2"/>
    <property type="match status" value="1"/>
</dbReference>
<dbReference type="InterPro" id="IPR011701">
    <property type="entry name" value="MFS"/>
</dbReference>
<proteinExistence type="predicted"/>
<evidence type="ECO:0000256" key="6">
    <source>
        <dbReference type="SAM" id="Phobius"/>
    </source>
</evidence>
<dbReference type="Proteomes" id="UP000663880">
    <property type="component" value="Unassembled WGS sequence"/>
</dbReference>
<keyword evidence="5 6" id="KW-0472">Membrane</keyword>
<dbReference type="InterPro" id="IPR036259">
    <property type="entry name" value="MFS_trans_sf"/>
</dbReference>
<sequence length="527" mass="59495">MNLNIESQNEVTENSEQTDPMIVLEEALTLCKFGKFHLRLLFASFCAIMAAISVVTTSSFILPIAECDLNMDMMLKGWLNSMPFVGQIGVSLFVGFLVDTFGRRIFLITGNLGIFITGLLEGTSQTYWMLVIVKMLQGIAMSITYAAISTMLSEFIQKELRDRILLIFGGFMSISIIVLSLMSWAILPQTQLNISLWNGYFEIHSWNIYLYVCSIWSFLAFIMYYTLPESPKFLLSDGHNEKALDVLKYIYHENTGKPIDTFPIKHLKCGIPNKLDRDKKINFKKQIVNSLFEVKHLVDKVVVYRLILMCGMTFVYLSTYTCLRLWYPQISTTVEHYYNDHGYSSRFCEMINYRNNQSISNADVTHPDICEPQVSGSETYMNSMLLGITGLVFVGVASVLVHWVGHRLLIFVVQLSCAACASSLYYTNSSTQIAFLISFICAFKQANGSLQSNILVRIFPTKLRALTFSIVMIVGRLGSLLGNILFPILLEMGCMAPFLTLSVASLCQASVVYFLPDLNEENKTGDK</sequence>
<accession>A0A821TW60</accession>
<evidence type="ECO:0000259" key="7">
    <source>
        <dbReference type="PROSITE" id="PS50850"/>
    </source>
</evidence>
<comment type="subcellular location">
    <subcellularLocation>
        <location evidence="1">Membrane</location>
        <topology evidence="1">Multi-pass membrane protein</topology>
    </subcellularLocation>
</comment>
<dbReference type="PANTHER" id="PTHR23511:SF36">
    <property type="entry name" value="EG:BACR7A4.13 PROTEIN-RELATED"/>
    <property type="match status" value="1"/>
</dbReference>
<dbReference type="Gene3D" id="1.20.1250.20">
    <property type="entry name" value="MFS general substrate transporter like domains"/>
    <property type="match status" value="1"/>
</dbReference>
<feature type="domain" description="Major facilitator superfamily (MFS) profile" evidence="7">
    <location>
        <begin position="39"/>
        <end position="520"/>
    </location>
</feature>
<keyword evidence="3 6" id="KW-0812">Transmembrane</keyword>
<evidence type="ECO:0000256" key="2">
    <source>
        <dbReference type="ARBA" id="ARBA00022448"/>
    </source>
</evidence>
<dbReference type="AlphaFoldDB" id="A0A821TW60"/>
<feature type="transmembrane region" description="Helical" evidence="6">
    <location>
        <begin position="40"/>
        <end position="65"/>
    </location>
</feature>
<dbReference type="SUPFAM" id="SSF103473">
    <property type="entry name" value="MFS general substrate transporter"/>
    <property type="match status" value="1"/>
</dbReference>
<feature type="transmembrane region" description="Helical" evidence="6">
    <location>
        <begin position="127"/>
        <end position="152"/>
    </location>
</feature>
<protein>
    <recommendedName>
        <fullName evidence="7">Major facilitator superfamily (MFS) profile domain-containing protein</fullName>
    </recommendedName>
</protein>
<keyword evidence="2" id="KW-0813">Transport</keyword>
<keyword evidence="9" id="KW-1185">Reference proteome</keyword>
<organism evidence="8 9">
    <name type="scientific">Pieris macdunnoughi</name>
    <dbReference type="NCBI Taxonomy" id="345717"/>
    <lineage>
        <taxon>Eukaryota</taxon>
        <taxon>Metazoa</taxon>
        <taxon>Ecdysozoa</taxon>
        <taxon>Arthropoda</taxon>
        <taxon>Hexapoda</taxon>
        <taxon>Insecta</taxon>
        <taxon>Pterygota</taxon>
        <taxon>Neoptera</taxon>
        <taxon>Endopterygota</taxon>
        <taxon>Lepidoptera</taxon>
        <taxon>Glossata</taxon>
        <taxon>Ditrysia</taxon>
        <taxon>Papilionoidea</taxon>
        <taxon>Pieridae</taxon>
        <taxon>Pierinae</taxon>
        <taxon>Pieris</taxon>
    </lineage>
</organism>
<feature type="transmembrane region" description="Helical" evidence="6">
    <location>
        <begin position="380"/>
        <end position="401"/>
    </location>
</feature>
<evidence type="ECO:0000256" key="1">
    <source>
        <dbReference type="ARBA" id="ARBA00004141"/>
    </source>
</evidence>
<feature type="transmembrane region" description="Helical" evidence="6">
    <location>
        <begin position="302"/>
        <end position="327"/>
    </location>
</feature>
<dbReference type="Pfam" id="PF07690">
    <property type="entry name" value="MFS_1"/>
    <property type="match status" value="1"/>
</dbReference>
<evidence type="ECO:0000256" key="4">
    <source>
        <dbReference type="ARBA" id="ARBA00022989"/>
    </source>
</evidence>
<dbReference type="InterPro" id="IPR020846">
    <property type="entry name" value="MFS_dom"/>
</dbReference>
<feature type="transmembrane region" description="Helical" evidence="6">
    <location>
        <begin position="206"/>
        <end position="227"/>
    </location>
</feature>
<comment type="caution">
    <text evidence="8">The sequence shown here is derived from an EMBL/GenBank/DDBJ whole genome shotgun (WGS) entry which is preliminary data.</text>
</comment>
<name>A0A821TW60_9NEOP</name>
<feature type="transmembrane region" description="Helical" evidence="6">
    <location>
        <begin position="77"/>
        <end position="98"/>
    </location>
</feature>
<keyword evidence="4 6" id="KW-1133">Transmembrane helix</keyword>
<reference evidence="8" key="1">
    <citation type="submission" date="2021-02" db="EMBL/GenBank/DDBJ databases">
        <authorList>
            <person name="Steward A R."/>
        </authorList>
    </citation>
    <scope>NUCLEOTIDE SEQUENCE</scope>
</reference>
<dbReference type="EMBL" id="CAJOBZ010000027">
    <property type="protein sequence ID" value="CAF4879771.1"/>
    <property type="molecule type" value="Genomic_DNA"/>
</dbReference>
<feature type="transmembrane region" description="Helical" evidence="6">
    <location>
        <begin position="164"/>
        <end position="186"/>
    </location>
</feature>
<dbReference type="GO" id="GO:0016020">
    <property type="term" value="C:membrane"/>
    <property type="evidence" value="ECO:0007669"/>
    <property type="project" value="UniProtKB-SubCell"/>
</dbReference>